<dbReference type="Proteomes" id="UP000295418">
    <property type="component" value="Unassembled WGS sequence"/>
</dbReference>
<dbReference type="GO" id="GO:0003677">
    <property type="term" value="F:DNA binding"/>
    <property type="evidence" value="ECO:0007669"/>
    <property type="project" value="InterPro"/>
</dbReference>
<keyword evidence="1 5" id="KW-0547">Nucleotide-binding</keyword>
<dbReference type="InterPro" id="IPR014016">
    <property type="entry name" value="UvrD-like_ATP-bd"/>
</dbReference>
<dbReference type="InterPro" id="IPR000212">
    <property type="entry name" value="DNA_helicase_UvrD/REP"/>
</dbReference>
<evidence type="ECO:0000256" key="1">
    <source>
        <dbReference type="ARBA" id="ARBA00022741"/>
    </source>
</evidence>
<evidence type="ECO:0000313" key="8">
    <source>
        <dbReference type="Proteomes" id="UP000295418"/>
    </source>
</evidence>
<dbReference type="GO" id="GO:0016787">
    <property type="term" value="F:hydrolase activity"/>
    <property type="evidence" value="ECO:0007669"/>
    <property type="project" value="UniProtKB-UniRule"/>
</dbReference>
<dbReference type="AlphaFoldDB" id="A0A4V2WPX4"/>
<evidence type="ECO:0000256" key="5">
    <source>
        <dbReference type="PROSITE-ProRule" id="PRU00560"/>
    </source>
</evidence>
<feature type="domain" description="UvrD-like helicase ATP-binding" evidence="6">
    <location>
        <begin position="2"/>
        <end position="235"/>
    </location>
</feature>
<name>A0A4V2WPX4_9BACL</name>
<comment type="caution">
    <text evidence="7">The sequence shown here is derived from an EMBL/GenBank/DDBJ whole genome shotgun (WGS) entry which is preliminary data.</text>
</comment>
<keyword evidence="4 5" id="KW-0067">ATP-binding</keyword>
<dbReference type="OrthoDB" id="9765670at2"/>
<evidence type="ECO:0000259" key="6">
    <source>
        <dbReference type="PROSITE" id="PS51198"/>
    </source>
</evidence>
<dbReference type="Gene3D" id="3.40.50.300">
    <property type="entry name" value="P-loop containing nucleotide triphosphate hydrolases"/>
    <property type="match status" value="2"/>
</dbReference>
<dbReference type="PANTHER" id="PTHR11070:SF2">
    <property type="entry name" value="ATP-DEPENDENT DNA HELICASE SRS2"/>
    <property type="match status" value="1"/>
</dbReference>
<dbReference type="RefSeq" id="WP_132416042.1">
    <property type="nucleotide sequence ID" value="NZ_SKFG01000001.1"/>
</dbReference>
<dbReference type="EMBL" id="SKFG01000001">
    <property type="protein sequence ID" value="TCZ81092.1"/>
    <property type="molecule type" value="Genomic_DNA"/>
</dbReference>
<dbReference type="GO" id="GO:0005524">
    <property type="term" value="F:ATP binding"/>
    <property type="evidence" value="ECO:0007669"/>
    <property type="project" value="UniProtKB-UniRule"/>
</dbReference>
<proteinExistence type="predicted"/>
<reference evidence="7 8" key="1">
    <citation type="submission" date="2019-03" db="EMBL/GenBank/DDBJ databases">
        <authorList>
            <person name="Kim M.K.M."/>
        </authorList>
    </citation>
    <scope>NUCLEOTIDE SEQUENCE [LARGE SCALE GENOMIC DNA]</scope>
    <source>
        <strain evidence="7 8">18JY21-1</strain>
    </source>
</reference>
<feature type="binding site" evidence="5">
    <location>
        <begin position="23"/>
        <end position="30"/>
    </location>
    <ligand>
        <name>ATP</name>
        <dbReference type="ChEBI" id="CHEBI:30616"/>
    </ligand>
</feature>
<dbReference type="SUPFAM" id="SSF52540">
    <property type="entry name" value="P-loop containing nucleoside triphosphate hydrolases"/>
    <property type="match status" value="1"/>
</dbReference>
<protein>
    <submittedName>
        <fullName evidence="7">ATP-dependent helicase</fullName>
    </submittedName>
</protein>
<dbReference type="GO" id="GO:0043138">
    <property type="term" value="F:3'-5' DNA helicase activity"/>
    <property type="evidence" value="ECO:0007669"/>
    <property type="project" value="TreeGrafter"/>
</dbReference>
<accession>A0A4V2WPX4</accession>
<sequence>MNLIDQTAREDILKNEGNILVSASAGSGKTTIMVKKMVIELDKITDHRTIAAITFTVKATNEIKKKASKLIKKQFFVMTNDSFIENEIIRPFITDAFGIAYAGDYTVEYEQEYKFNEFPKGLEQLRQKKVLGSYNNNKRNFNFEVALKIIEKSQAAQEYIKSKYAVIFVDEYQDSDSDMHRLFMYLKNQLGLKLFIVGDPKQAIYLWRGAMSNIFEQVVSEDFNSFELITNFRCHKEIENYANVFHNNKYYEYLSHDVQNVIFKEYNSYSTPTEFRNFFGFAVEFNSLIKKKLIDLDKEVTIISNFNNDARIIAELLNNEGYEFVFIPKTPIDEGIPNGHLLKGLALYSKNAVYTIYDFIEYTGIDERAQTRFEVEKIINELRKVEELSYEQITDILTRLAEYLGISISKEETTKFYESVSDSRYEMAFQLNEKRYKVMTVFSSKGLEFDQVISFSRYYQIYDNEHIHNHYVCITRAKEKFVMLLDNANYLNYFKKVLEETDIKDLRYVVNYVI</sequence>
<dbReference type="Pfam" id="PF00580">
    <property type="entry name" value="UvrD-helicase"/>
    <property type="match status" value="2"/>
</dbReference>
<evidence type="ECO:0000313" key="7">
    <source>
        <dbReference type="EMBL" id="TCZ81092.1"/>
    </source>
</evidence>
<dbReference type="GO" id="GO:0000725">
    <property type="term" value="P:recombinational repair"/>
    <property type="evidence" value="ECO:0007669"/>
    <property type="project" value="TreeGrafter"/>
</dbReference>
<evidence type="ECO:0000256" key="4">
    <source>
        <dbReference type="ARBA" id="ARBA00022840"/>
    </source>
</evidence>
<dbReference type="PANTHER" id="PTHR11070">
    <property type="entry name" value="UVRD / RECB / PCRA DNA HELICASE FAMILY MEMBER"/>
    <property type="match status" value="1"/>
</dbReference>
<organism evidence="7 8">
    <name type="scientific">Paenibacillus albiflavus</name>
    <dbReference type="NCBI Taxonomy" id="2545760"/>
    <lineage>
        <taxon>Bacteria</taxon>
        <taxon>Bacillati</taxon>
        <taxon>Bacillota</taxon>
        <taxon>Bacilli</taxon>
        <taxon>Bacillales</taxon>
        <taxon>Paenibacillaceae</taxon>
        <taxon>Paenibacillus</taxon>
    </lineage>
</organism>
<keyword evidence="3 5" id="KW-0347">Helicase</keyword>
<evidence type="ECO:0000256" key="2">
    <source>
        <dbReference type="ARBA" id="ARBA00022801"/>
    </source>
</evidence>
<keyword evidence="8" id="KW-1185">Reference proteome</keyword>
<keyword evidence="2 5" id="KW-0378">Hydrolase</keyword>
<dbReference type="InterPro" id="IPR027417">
    <property type="entry name" value="P-loop_NTPase"/>
</dbReference>
<gene>
    <name evidence="7" type="ORF">E0485_02095</name>
</gene>
<evidence type="ECO:0000256" key="3">
    <source>
        <dbReference type="ARBA" id="ARBA00022806"/>
    </source>
</evidence>
<dbReference type="PROSITE" id="PS51198">
    <property type="entry name" value="UVRD_HELICASE_ATP_BIND"/>
    <property type="match status" value="1"/>
</dbReference>